<reference evidence="5" key="2">
    <citation type="submission" date="2020-09" db="EMBL/GenBank/DDBJ databases">
        <authorList>
            <person name="Sun Q."/>
            <person name="Zhou Y."/>
        </authorList>
    </citation>
    <scope>NUCLEOTIDE SEQUENCE</scope>
    <source>
        <strain evidence="5">CGMCC 1.12195</strain>
    </source>
</reference>
<dbReference type="AlphaFoldDB" id="A0A917HJQ1"/>
<dbReference type="EMBL" id="BMER01000001">
    <property type="protein sequence ID" value="GGG81168.1"/>
    <property type="molecule type" value="Genomic_DNA"/>
</dbReference>
<feature type="domain" description="TonB-dependent receptor plug" evidence="4">
    <location>
        <begin position="131"/>
        <end position="231"/>
    </location>
</feature>
<evidence type="ECO:0000256" key="2">
    <source>
        <dbReference type="PROSITE-ProRule" id="PRU01360"/>
    </source>
</evidence>
<keyword evidence="2" id="KW-1134">Transmembrane beta strand</keyword>
<proteinExistence type="inferred from homology"/>
<dbReference type="GO" id="GO:0009279">
    <property type="term" value="C:cell outer membrane"/>
    <property type="evidence" value="ECO:0007669"/>
    <property type="project" value="UniProtKB-SubCell"/>
</dbReference>
<comment type="similarity">
    <text evidence="2">Belongs to the TonB-dependent receptor family.</text>
</comment>
<dbReference type="InterPro" id="IPR023996">
    <property type="entry name" value="TonB-dep_OMP_SusC/RagA"/>
</dbReference>
<keyword evidence="2" id="KW-0813">Transport</keyword>
<dbReference type="Proteomes" id="UP000660862">
    <property type="component" value="Unassembled WGS sequence"/>
</dbReference>
<dbReference type="GO" id="GO:0015344">
    <property type="term" value="F:siderophore uptake transmembrane transporter activity"/>
    <property type="evidence" value="ECO:0007669"/>
    <property type="project" value="TreeGrafter"/>
</dbReference>
<evidence type="ECO:0000256" key="3">
    <source>
        <dbReference type="SAM" id="SignalP"/>
    </source>
</evidence>
<sequence>MNVISNYYAARVNSLLFIAVCALAMCVPLSANANEAPPQASISGTVVDETSTPLVGATVRVVGTDRGTTTNAEGKFTITADPQDSLSVSFIGYNTKTVAVGAQQDLTISLEPSSSASLEEVVVVGYGTQRKQTLTGAVSSVSNAEITTTRNENVQNMLTGKIPGVRVVQKSSEPGSFNNSFDIRGFGAPLVIIDGVPRDNITRLDANDIESISVLKDASAAVYGVRAANGVVLVTTKKGKAGTVDLDYSGSYGLQNPAGSPRGVDAADWMTLRNEKTMHNVNGGTRAYTPEEIEAYRNGTMPSTDWWDLVMRPSAPQTQHTLSATGGSERVQFFTSIGYQQQESFIRSNSLNYDRFNLRSNLSAKISDRLRIELNINGITDKKEQPYTNSDWIIRTFQRASAIQAPYANGNPEYLQQGLIEGENPIAMMDADLSGYKQFGNKWFQSSMTMSYDIPGIDGLTAKGMFSYDFQAADNRLYNKEYNVYTYDEASDVYTPRAFASPNTFRREYFTKGVTLYQLSLNYNKTFNNDHRISGLALLEGQRRAGDNFFAQRELALDLDQLFAGITSNQIAYMNTGENDLYEKTNMGIVGRVTYDFQSKYLAEFGLRYDGSSLFGSANRWGFFPSASVGWRLSEENFWKDSFMQFVDDFKIRGSYGVMGDDGASSYQFITGYTYPAGGDNNRLPGGYFFDGSFVNSAASKGIANPMITWYEAKTADVGVDFSAWNGLLGGTVDYFNRHRTGLLVTRALSLPGVVGAALPQENLNSDRASGFEVELNHRNNIGDLEYNLRGMVTYTRIRKLHDERSRAGNSYENWRNNNANRNQNFHVGYGAEGRFASYEEIANSPVYYGRGTLPGDYIYEDWNGDGIISGLDAYPIVYQDSQSPFFNFSFNIGAAWKGFDLNALFQGSALSYVKYIEQLREPMWGNDFSNALSYFMDRWHPTDPTVDPYDHTTVWTPGKYAYTGTLPDENSAFNMHNSSYLRLKSLDFGYTFANRLTQSIGLKNVRVYFNGYNLLTFKTIELDPEHPNESWGNLYPLSRIYTVGLNIKL</sequence>
<keyword evidence="2" id="KW-0812">Transmembrane</keyword>
<gene>
    <name evidence="5" type="ORF">GCM10007415_12190</name>
</gene>
<keyword evidence="6" id="KW-1185">Reference proteome</keyword>
<evidence type="ECO:0000259" key="4">
    <source>
        <dbReference type="Pfam" id="PF07715"/>
    </source>
</evidence>
<accession>A0A917HJQ1</accession>
<dbReference type="InterPro" id="IPR037066">
    <property type="entry name" value="Plug_dom_sf"/>
</dbReference>
<dbReference type="SUPFAM" id="SSF49464">
    <property type="entry name" value="Carboxypeptidase regulatory domain-like"/>
    <property type="match status" value="1"/>
</dbReference>
<name>A0A917HJQ1_9SPHI</name>
<keyword evidence="1 3" id="KW-0732">Signal</keyword>
<feature type="signal peptide" evidence="3">
    <location>
        <begin position="1"/>
        <end position="33"/>
    </location>
</feature>
<dbReference type="NCBIfam" id="TIGR04056">
    <property type="entry name" value="OMP_RagA_SusC"/>
    <property type="match status" value="1"/>
</dbReference>
<dbReference type="PANTHER" id="PTHR30069:SF29">
    <property type="entry name" value="HEMOGLOBIN AND HEMOGLOBIN-HAPTOGLOBIN-BINDING PROTEIN 1-RELATED"/>
    <property type="match status" value="1"/>
</dbReference>
<comment type="caution">
    <text evidence="5">The sequence shown here is derived from an EMBL/GenBank/DDBJ whole genome shotgun (WGS) entry which is preliminary data.</text>
</comment>
<dbReference type="PROSITE" id="PS52016">
    <property type="entry name" value="TONB_DEPENDENT_REC_3"/>
    <property type="match status" value="1"/>
</dbReference>
<dbReference type="InterPro" id="IPR008969">
    <property type="entry name" value="CarboxyPept-like_regulatory"/>
</dbReference>
<keyword evidence="2" id="KW-0998">Cell outer membrane</keyword>
<evidence type="ECO:0000313" key="5">
    <source>
        <dbReference type="EMBL" id="GGG81168.1"/>
    </source>
</evidence>
<dbReference type="InterPro" id="IPR012910">
    <property type="entry name" value="Plug_dom"/>
</dbReference>
<reference evidence="5" key="1">
    <citation type="journal article" date="2014" name="Int. J. Syst. Evol. Microbiol.">
        <title>Complete genome sequence of Corynebacterium casei LMG S-19264T (=DSM 44701T), isolated from a smear-ripened cheese.</title>
        <authorList>
            <consortium name="US DOE Joint Genome Institute (JGI-PGF)"/>
            <person name="Walter F."/>
            <person name="Albersmeier A."/>
            <person name="Kalinowski J."/>
            <person name="Ruckert C."/>
        </authorList>
    </citation>
    <scope>NUCLEOTIDE SEQUENCE</scope>
    <source>
        <strain evidence="5">CGMCC 1.12195</strain>
    </source>
</reference>
<protein>
    <submittedName>
        <fullName evidence="5">SusC/RagA family TonB-linked outer membrane protein</fullName>
    </submittedName>
</protein>
<dbReference type="GO" id="GO:0044718">
    <property type="term" value="P:siderophore transmembrane transport"/>
    <property type="evidence" value="ECO:0007669"/>
    <property type="project" value="TreeGrafter"/>
</dbReference>
<evidence type="ECO:0000256" key="1">
    <source>
        <dbReference type="ARBA" id="ARBA00022729"/>
    </source>
</evidence>
<dbReference type="Pfam" id="PF13715">
    <property type="entry name" value="CarbopepD_reg_2"/>
    <property type="match status" value="1"/>
</dbReference>
<evidence type="ECO:0000313" key="6">
    <source>
        <dbReference type="Proteomes" id="UP000660862"/>
    </source>
</evidence>
<dbReference type="PANTHER" id="PTHR30069">
    <property type="entry name" value="TONB-DEPENDENT OUTER MEMBRANE RECEPTOR"/>
    <property type="match status" value="1"/>
</dbReference>
<dbReference type="Gene3D" id="2.170.130.10">
    <property type="entry name" value="TonB-dependent receptor, plug domain"/>
    <property type="match status" value="1"/>
</dbReference>
<dbReference type="InterPro" id="IPR039426">
    <property type="entry name" value="TonB-dep_rcpt-like"/>
</dbReference>
<dbReference type="SUPFAM" id="SSF56935">
    <property type="entry name" value="Porins"/>
    <property type="match status" value="1"/>
</dbReference>
<comment type="subcellular location">
    <subcellularLocation>
        <location evidence="2">Cell outer membrane</location>
        <topology evidence="2">Multi-pass membrane protein</topology>
    </subcellularLocation>
</comment>
<dbReference type="FunFam" id="2.170.130.10:FF:000003">
    <property type="entry name" value="SusC/RagA family TonB-linked outer membrane protein"/>
    <property type="match status" value="1"/>
</dbReference>
<dbReference type="Pfam" id="PF07715">
    <property type="entry name" value="Plug"/>
    <property type="match status" value="1"/>
</dbReference>
<dbReference type="InterPro" id="IPR023997">
    <property type="entry name" value="TonB-dep_OMP_SusC/RagA_CS"/>
</dbReference>
<organism evidence="5 6">
    <name type="scientific">Parapedobacter pyrenivorans</name>
    <dbReference type="NCBI Taxonomy" id="1305674"/>
    <lineage>
        <taxon>Bacteria</taxon>
        <taxon>Pseudomonadati</taxon>
        <taxon>Bacteroidota</taxon>
        <taxon>Sphingobacteriia</taxon>
        <taxon>Sphingobacteriales</taxon>
        <taxon>Sphingobacteriaceae</taxon>
        <taxon>Parapedobacter</taxon>
    </lineage>
</organism>
<keyword evidence="2" id="KW-0472">Membrane</keyword>
<dbReference type="RefSeq" id="WP_188505005.1">
    <property type="nucleotide sequence ID" value="NZ_BMER01000001.1"/>
</dbReference>
<dbReference type="NCBIfam" id="TIGR04057">
    <property type="entry name" value="SusC_RagA_signa"/>
    <property type="match status" value="1"/>
</dbReference>
<feature type="chain" id="PRO_5037203125" evidence="3">
    <location>
        <begin position="34"/>
        <end position="1050"/>
    </location>
</feature>
<dbReference type="Gene3D" id="2.60.40.1120">
    <property type="entry name" value="Carboxypeptidase-like, regulatory domain"/>
    <property type="match status" value="1"/>
</dbReference>